<keyword evidence="6 7" id="KW-0472">Membrane</keyword>
<keyword evidence="4 7" id="KW-0812">Transmembrane</keyword>
<evidence type="ECO:0000256" key="7">
    <source>
        <dbReference type="SAM" id="Phobius"/>
    </source>
</evidence>
<dbReference type="PANTHER" id="PTHR30576:SF0">
    <property type="entry name" value="UNDECAPRENYL-PHOSPHATE N-ACETYLGALACTOSAMINYL 1-PHOSPHATE TRANSFERASE-RELATED"/>
    <property type="match status" value="1"/>
</dbReference>
<name>A0A3S3UX18_9SPHI</name>
<feature type="transmembrane region" description="Helical" evidence="7">
    <location>
        <begin position="108"/>
        <end position="131"/>
    </location>
</feature>
<comment type="caution">
    <text evidence="9">The sequence shown here is derived from an EMBL/GenBank/DDBJ whole genome shotgun (WGS) entry which is preliminary data.</text>
</comment>
<evidence type="ECO:0000256" key="6">
    <source>
        <dbReference type="ARBA" id="ARBA00023136"/>
    </source>
</evidence>
<accession>A0A3S3UX18</accession>
<protein>
    <submittedName>
        <fullName evidence="9">Sugar transferase</fullName>
    </submittedName>
</protein>
<dbReference type="GO" id="GO:0016020">
    <property type="term" value="C:membrane"/>
    <property type="evidence" value="ECO:0007669"/>
    <property type="project" value="UniProtKB-SubCell"/>
</dbReference>
<evidence type="ECO:0000256" key="2">
    <source>
        <dbReference type="ARBA" id="ARBA00006464"/>
    </source>
</evidence>
<dbReference type="EMBL" id="SBIW01000007">
    <property type="protein sequence ID" value="RWY50204.1"/>
    <property type="molecule type" value="Genomic_DNA"/>
</dbReference>
<reference evidence="9 10" key="1">
    <citation type="submission" date="2019-01" db="EMBL/GenBank/DDBJ databases">
        <title>Mucilaginibacter antarcticum sp. nov., isolated from antarctic soil.</title>
        <authorList>
            <person name="Yan Y.-Q."/>
            <person name="Du Z.-J."/>
        </authorList>
    </citation>
    <scope>NUCLEOTIDE SEQUENCE [LARGE SCALE GENOMIC DNA]</scope>
    <source>
        <strain evidence="9 10">F01003</strain>
    </source>
</reference>
<dbReference type="InterPro" id="IPR017475">
    <property type="entry name" value="EPS_sugar_tfrase"/>
</dbReference>
<dbReference type="Pfam" id="PF02397">
    <property type="entry name" value="Bac_transf"/>
    <property type="match status" value="1"/>
</dbReference>
<organism evidence="9 10">
    <name type="scientific">Mucilaginibacter gilvus</name>
    <dbReference type="NCBI Taxonomy" id="2305909"/>
    <lineage>
        <taxon>Bacteria</taxon>
        <taxon>Pseudomonadati</taxon>
        <taxon>Bacteroidota</taxon>
        <taxon>Sphingobacteriia</taxon>
        <taxon>Sphingobacteriales</taxon>
        <taxon>Sphingobacteriaceae</taxon>
        <taxon>Mucilaginibacter</taxon>
    </lineage>
</organism>
<evidence type="ECO:0000259" key="8">
    <source>
        <dbReference type="Pfam" id="PF02397"/>
    </source>
</evidence>
<dbReference type="PANTHER" id="PTHR30576">
    <property type="entry name" value="COLANIC BIOSYNTHESIS UDP-GLUCOSE LIPID CARRIER TRANSFERASE"/>
    <property type="match status" value="1"/>
</dbReference>
<keyword evidence="5 7" id="KW-1133">Transmembrane helix</keyword>
<sequence>MTTRYSKHLPGFVFLSDLLLLNVALYNSHFIKFNTFRPDNTSVTFILLVNIAWVVVSALSRSFYVFRPLLLRDNINKFLLTLIYHLLCVFAIIYFFKIFNISRTEVMLSYSIFFALVVAQRSALFFFLDYIRKKGYNHRQIVIIGDQNIAQRLVKSFSQHPEYGYDLSDFISEEQMADMSEDALIQQLIEKGPNEIFICYKQMNTGLLNRLVKMGDTYLIKIKVVSDLILNNNYAQLVNYDNVPVLHLNVHPEIGLKIRILKRSFDILFSTTVMVTGAPVFFVLYTITKLTSKGPAFFRQERIGKNEKPFYIYKFRSMRVNAELAGPQLSKDNDPRITKWGMIMRKARLDELPQFWNVLKGDMSVVGPRPERQYYIEQIVEKTPSYRKLLRVKPGLTSIGQVHYGYAENVDQMCDRVRYDLLYLQNISLNSDLNIILKTVKVMVQGKGK</sequence>
<evidence type="ECO:0000256" key="3">
    <source>
        <dbReference type="ARBA" id="ARBA00022679"/>
    </source>
</evidence>
<feature type="transmembrane region" description="Helical" evidence="7">
    <location>
        <begin position="267"/>
        <end position="287"/>
    </location>
</feature>
<evidence type="ECO:0000313" key="10">
    <source>
        <dbReference type="Proteomes" id="UP000286701"/>
    </source>
</evidence>
<evidence type="ECO:0000256" key="5">
    <source>
        <dbReference type="ARBA" id="ARBA00022989"/>
    </source>
</evidence>
<dbReference type="AlphaFoldDB" id="A0A3S3UX18"/>
<evidence type="ECO:0000313" key="9">
    <source>
        <dbReference type="EMBL" id="RWY50204.1"/>
    </source>
</evidence>
<feature type="transmembrane region" description="Helical" evidence="7">
    <location>
        <begin position="43"/>
        <end position="66"/>
    </location>
</feature>
<dbReference type="InterPro" id="IPR003362">
    <property type="entry name" value="Bact_transf"/>
</dbReference>
<gene>
    <name evidence="9" type="ORF">EPL05_15750</name>
</gene>
<feature type="domain" description="Bacterial sugar transferase" evidence="8">
    <location>
        <begin position="262"/>
        <end position="444"/>
    </location>
</feature>
<evidence type="ECO:0000256" key="4">
    <source>
        <dbReference type="ARBA" id="ARBA00022692"/>
    </source>
</evidence>
<comment type="subcellular location">
    <subcellularLocation>
        <location evidence="1">Membrane</location>
        <topology evidence="1">Multi-pass membrane protein</topology>
    </subcellularLocation>
</comment>
<proteinExistence type="inferred from homology"/>
<feature type="transmembrane region" description="Helical" evidence="7">
    <location>
        <begin position="78"/>
        <end position="96"/>
    </location>
</feature>
<dbReference type="RefSeq" id="WP_128534935.1">
    <property type="nucleotide sequence ID" value="NZ_SBIW01000007.1"/>
</dbReference>
<comment type="similarity">
    <text evidence="2">Belongs to the bacterial sugar transferase family.</text>
</comment>
<evidence type="ECO:0000256" key="1">
    <source>
        <dbReference type="ARBA" id="ARBA00004141"/>
    </source>
</evidence>
<keyword evidence="10" id="KW-1185">Reference proteome</keyword>
<feature type="transmembrane region" description="Helical" evidence="7">
    <location>
        <begin position="12"/>
        <end position="31"/>
    </location>
</feature>
<keyword evidence="3 9" id="KW-0808">Transferase</keyword>
<dbReference type="GO" id="GO:0016780">
    <property type="term" value="F:phosphotransferase activity, for other substituted phosphate groups"/>
    <property type="evidence" value="ECO:0007669"/>
    <property type="project" value="TreeGrafter"/>
</dbReference>
<dbReference type="Proteomes" id="UP000286701">
    <property type="component" value="Unassembled WGS sequence"/>
</dbReference>
<dbReference type="OrthoDB" id="9808602at2"/>
<dbReference type="NCBIfam" id="TIGR03025">
    <property type="entry name" value="EPS_sugtrans"/>
    <property type="match status" value="1"/>
</dbReference>